<organism evidence="3 4">
    <name type="scientific">Stylosanthes scabra</name>
    <dbReference type="NCBI Taxonomy" id="79078"/>
    <lineage>
        <taxon>Eukaryota</taxon>
        <taxon>Viridiplantae</taxon>
        <taxon>Streptophyta</taxon>
        <taxon>Embryophyta</taxon>
        <taxon>Tracheophyta</taxon>
        <taxon>Spermatophyta</taxon>
        <taxon>Magnoliopsida</taxon>
        <taxon>eudicotyledons</taxon>
        <taxon>Gunneridae</taxon>
        <taxon>Pentapetalae</taxon>
        <taxon>rosids</taxon>
        <taxon>fabids</taxon>
        <taxon>Fabales</taxon>
        <taxon>Fabaceae</taxon>
        <taxon>Papilionoideae</taxon>
        <taxon>50 kb inversion clade</taxon>
        <taxon>dalbergioids sensu lato</taxon>
        <taxon>Dalbergieae</taxon>
        <taxon>Pterocarpus clade</taxon>
        <taxon>Stylosanthes</taxon>
    </lineage>
</organism>
<protein>
    <submittedName>
        <fullName evidence="3">Uncharacterized protein</fullName>
    </submittedName>
</protein>
<dbReference type="EMBL" id="JASCZI010121380">
    <property type="protein sequence ID" value="MED6161493.1"/>
    <property type="molecule type" value="Genomic_DNA"/>
</dbReference>
<keyword evidence="4" id="KW-1185">Reference proteome</keyword>
<comment type="caution">
    <text evidence="3">The sequence shown here is derived from an EMBL/GenBank/DDBJ whole genome shotgun (WGS) entry which is preliminary data.</text>
</comment>
<reference evidence="3 4" key="1">
    <citation type="journal article" date="2023" name="Plants (Basel)">
        <title>Bridging the Gap: Combining Genomics and Transcriptomics Approaches to Understand Stylosanthes scabra, an Orphan Legume from the Brazilian Caatinga.</title>
        <authorList>
            <person name="Ferreira-Neto J.R.C."/>
            <person name="da Silva M.D."/>
            <person name="Binneck E."/>
            <person name="de Melo N.F."/>
            <person name="da Silva R.H."/>
            <person name="de Melo A.L.T.M."/>
            <person name="Pandolfi V."/>
            <person name="Bustamante F.O."/>
            <person name="Brasileiro-Vidal A.C."/>
            <person name="Benko-Iseppon A.M."/>
        </authorList>
    </citation>
    <scope>NUCLEOTIDE SEQUENCE [LARGE SCALE GENOMIC DNA]</scope>
    <source>
        <tissue evidence="3">Leaves</tissue>
    </source>
</reference>
<dbReference type="Proteomes" id="UP001341840">
    <property type="component" value="Unassembled WGS sequence"/>
</dbReference>
<accession>A0ABU6UPF2</accession>
<proteinExistence type="predicted"/>
<feature type="transmembrane region" description="Helical" evidence="2">
    <location>
        <begin position="78"/>
        <end position="100"/>
    </location>
</feature>
<evidence type="ECO:0000313" key="4">
    <source>
        <dbReference type="Proteomes" id="UP001341840"/>
    </source>
</evidence>
<keyword evidence="2" id="KW-0812">Transmembrane</keyword>
<evidence type="ECO:0000256" key="1">
    <source>
        <dbReference type="SAM" id="MobiDB-lite"/>
    </source>
</evidence>
<keyword evidence="2" id="KW-1133">Transmembrane helix</keyword>
<feature type="region of interest" description="Disordered" evidence="1">
    <location>
        <begin position="1"/>
        <end position="24"/>
    </location>
</feature>
<keyword evidence="2" id="KW-0472">Membrane</keyword>
<gene>
    <name evidence="3" type="ORF">PIB30_061194</name>
</gene>
<evidence type="ECO:0000313" key="3">
    <source>
        <dbReference type="EMBL" id="MED6161493.1"/>
    </source>
</evidence>
<evidence type="ECO:0000256" key="2">
    <source>
        <dbReference type="SAM" id="Phobius"/>
    </source>
</evidence>
<feature type="compositionally biased region" description="Basic residues" evidence="1">
    <location>
        <begin position="1"/>
        <end position="11"/>
    </location>
</feature>
<name>A0ABU6UPF2_9FABA</name>
<sequence>MKKIQRTRTRANQREGQGKGDAHSLPLRFLSPPLMLLSSVAVAELIASPPFLSSSTRLCFHSGQWWLLQLSLQRDSTFVFLFFRSVLIYGFTLAFLSFYFDLR</sequence>
<feature type="compositionally biased region" description="Basic and acidic residues" evidence="1">
    <location>
        <begin position="12"/>
        <end position="22"/>
    </location>
</feature>